<proteinExistence type="inferred from homology"/>
<evidence type="ECO:0000256" key="6">
    <source>
        <dbReference type="ARBA" id="ARBA00038095"/>
    </source>
</evidence>
<keyword evidence="2" id="KW-0444">Lipid biosynthesis</keyword>
<dbReference type="Proteomes" id="UP000249396">
    <property type="component" value="Unassembled WGS sequence"/>
</dbReference>
<organism evidence="11 12">
    <name type="scientific">Candidatus Methylumidiphilus alinenensis</name>
    <dbReference type="NCBI Taxonomy" id="2202197"/>
    <lineage>
        <taxon>Bacteria</taxon>
        <taxon>Pseudomonadati</taxon>
        <taxon>Pseudomonadota</taxon>
        <taxon>Gammaproteobacteria</taxon>
        <taxon>Methylococcales</taxon>
        <taxon>Candidatus Methylumidiphilus</taxon>
    </lineage>
</organism>
<dbReference type="GO" id="GO:0043810">
    <property type="term" value="F:ornithine-acyl [acyl carrier protein] N-acyltransferase activity"/>
    <property type="evidence" value="ECO:0007669"/>
    <property type="project" value="UniProtKB-EC"/>
</dbReference>
<evidence type="ECO:0000256" key="2">
    <source>
        <dbReference type="ARBA" id="ARBA00022516"/>
    </source>
</evidence>
<evidence type="ECO:0000256" key="1">
    <source>
        <dbReference type="ARBA" id="ARBA00005189"/>
    </source>
</evidence>
<evidence type="ECO:0000256" key="7">
    <source>
        <dbReference type="ARBA" id="ARBA00039058"/>
    </source>
</evidence>
<dbReference type="GO" id="GO:0006629">
    <property type="term" value="P:lipid metabolic process"/>
    <property type="evidence" value="ECO:0007669"/>
    <property type="project" value="UniProtKB-KW"/>
</dbReference>
<dbReference type="PANTHER" id="PTHR37323:SF1">
    <property type="entry name" value="L-ORNITHINE N(ALPHA)-ACYLTRANSFERASE"/>
    <property type="match status" value="1"/>
</dbReference>
<dbReference type="PANTHER" id="PTHR37323">
    <property type="entry name" value="GCN5-RELATED N-ACETYLTRANSFERASE"/>
    <property type="match status" value="1"/>
</dbReference>
<dbReference type="InterPro" id="IPR052351">
    <property type="entry name" value="Ornithine_N-alpha-AT"/>
</dbReference>
<evidence type="ECO:0000256" key="10">
    <source>
        <dbReference type="ARBA" id="ARBA00047785"/>
    </source>
</evidence>
<keyword evidence="4" id="KW-0443">Lipid metabolism</keyword>
<dbReference type="EC" id="2.3.2.30" evidence="7"/>
<dbReference type="Gene3D" id="3.40.630.30">
    <property type="match status" value="1"/>
</dbReference>
<sequence length="262" mass="29507">MPAQEKEANRVRRYVTEVAHDEATVRATQQLRYRIFAGEMGANLHTRIDGLDYDEIDDFCDHLLVRETETGNIVACTRLLSDTQAAKLGHFYSEGEFDLSGVLALPGRFLEIGRTCVDPSHRGSIVISTLWNGLAEYVYQGRFNYLMGCASITPGPHGFAVDAVYRQIEPRHFGPKELAVKSKNPIPSWKRCQHDESGIPPLLQAYLRLGAQVCGDPYWDEDFNVMDVFILVDLSRLQNRYEKRFIATKVTTNAHATISALA</sequence>
<gene>
    <name evidence="11" type="ORF">DM484_25645</name>
</gene>
<keyword evidence="5" id="KW-0012">Acyltransferase</keyword>
<comment type="function">
    <text evidence="9">Catalyzes the first step in the biosynthesis of ornithine lipids, which are phosphorus-free membrane lipids. Catalyzes the 3-hydroxyacyl-acyl carrier protein-dependent acylation of ornithine to form lyso-ornithine lipid (LOL).</text>
</comment>
<comment type="caution">
    <text evidence="11">The sequence shown here is derived from an EMBL/GenBank/DDBJ whole genome shotgun (WGS) entry which is preliminary data.</text>
</comment>
<evidence type="ECO:0000256" key="9">
    <source>
        <dbReference type="ARBA" id="ARBA00045724"/>
    </source>
</evidence>
<dbReference type="AlphaFoldDB" id="A0A2W4S880"/>
<evidence type="ECO:0000256" key="5">
    <source>
        <dbReference type="ARBA" id="ARBA00023315"/>
    </source>
</evidence>
<protein>
    <recommendedName>
        <fullName evidence="8">L-ornithine N(alpha)-acyltransferase</fullName>
        <ecNumber evidence="7">2.3.2.30</ecNumber>
    </recommendedName>
</protein>
<accession>A0A2W4S880</accession>
<reference evidence="11 12" key="1">
    <citation type="journal article" date="2018" name="Aquat. Microb. Ecol.">
        <title>Gammaproteobacterial methanotrophs dominate.</title>
        <authorList>
            <person name="Rissanen A.J."/>
            <person name="Saarenheimo J."/>
            <person name="Tiirola M."/>
            <person name="Peura S."/>
            <person name="Aalto S.L."/>
            <person name="Karvinen A."/>
            <person name="Nykanen H."/>
        </authorList>
    </citation>
    <scope>NUCLEOTIDE SEQUENCE [LARGE SCALE GENOMIC DNA]</scope>
    <source>
        <strain evidence="11">AMbin10</strain>
    </source>
</reference>
<name>A0A2W4S880_9GAMM</name>
<dbReference type="SUPFAM" id="SSF55729">
    <property type="entry name" value="Acyl-CoA N-acyltransferases (Nat)"/>
    <property type="match status" value="1"/>
</dbReference>
<comment type="similarity">
    <text evidence="6">Belongs to the acetyltransferase family. OlsB subfamily.</text>
</comment>
<dbReference type="EMBL" id="QJPH01000508">
    <property type="protein sequence ID" value="PZN71820.1"/>
    <property type="molecule type" value="Genomic_DNA"/>
</dbReference>
<evidence type="ECO:0000313" key="11">
    <source>
        <dbReference type="EMBL" id="PZN71820.1"/>
    </source>
</evidence>
<comment type="pathway">
    <text evidence="1">Lipid metabolism.</text>
</comment>
<dbReference type="InterPro" id="IPR016181">
    <property type="entry name" value="Acyl_CoA_acyltransferase"/>
</dbReference>
<comment type="catalytic activity">
    <reaction evidence="10">
        <text>a (3R)-hydroxyacyl-[ACP] + L-ornithine = a lyso-ornithine lipid + holo-[ACP] + H(+)</text>
        <dbReference type="Rhea" id="RHEA:20633"/>
        <dbReference type="Rhea" id="RHEA-COMP:9685"/>
        <dbReference type="Rhea" id="RHEA-COMP:9945"/>
        <dbReference type="ChEBI" id="CHEBI:15378"/>
        <dbReference type="ChEBI" id="CHEBI:46911"/>
        <dbReference type="ChEBI" id="CHEBI:64479"/>
        <dbReference type="ChEBI" id="CHEBI:78827"/>
        <dbReference type="ChEBI" id="CHEBI:138482"/>
        <dbReference type="EC" id="2.3.2.30"/>
    </reaction>
    <physiologicalReaction direction="left-to-right" evidence="10">
        <dbReference type="Rhea" id="RHEA:20634"/>
    </physiologicalReaction>
</comment>
<dbReference type="Pfam" id="PF13444">
    <property type="entry name" value="Acetyltransf_5"/>
    <property type="match status" value="1"/>
</dbReference>
<evidence type="ECO:0000256" key="4">
    <source>
        <dbReference type="ARBA" id="ARBA00023098"/>
    </source>
</evidence>
<keyword evidence="3" id="KW-0808">Transferase</keyword>
<evidence type="ECO:0000313" key="12">
    <source>
        <dbReference type="Proteomes" id="UP000249396"/>
    </source>
</evidence>
<evidence type="ECO:0000256" key="3">
    <source>
        <dbReference type="ARBA" id="ARBA00022679"/>
    </source>
</evidence>
<evidence type="ECO:0000256" key="8">
    <source>
        <dbReference type="ARBA" id="ARBA00039866"/>
    </source>
</evidence>